<dbReference type="InterPro" id="IPR036390">
    <property type="entry name" value="WH_DNA-bd_sf"/>
</dbReference>
<dbReference type="OrthoDB" id="9783597at2"/>
<name>A0A140KZC0_9FIRM</name>
<sequence>MLYNNTQQQAEHKLILLYIMDEFGIPLTNTQITQFVMEKDYMNYFSLQQFLGELVSAGMLEYSAGEQNYFYLLTEKGKNTLQYFKDRLSAEALSSIQKAVALKKQMFLKEMQITADYMKKRENEYIVDLKVVENDITLIDLKLNVASNKHAKQICEKWKNEAPTLYGEIIHLLIQQ</sequence>
<evidence type="ECO:0000313" key="2">
    <source>
        <dbReference type="Proteomes" id="UP000070456"/>
    </source>
</evidence>
<dbReference type="Proteomes" id="UP000070456">
    <property type="component" value="Unassembled WGS sequence"/>
</dbReference>
<dbReference type="STRING" id="520762.AN619_30130"/>
<dbReference type="RefSeq" id="WP_068558085.1">
    <property type="nucleotide sequence ID" value="NZ_LOEE01000087.1"/>
</dbReference>
<protein>
    <recommendedName>
        <fullName evidence="3">DUF4364 domain-containing protein</fullName>
    </recommendedName>
</protein>
<accession>A0A140KZC0</accession>
<comment type="caution">
    <text evidence="1">The sequence shown here is derived from an EMBL/GenBank/DDBJ whole genome shotgun (WGS) entry which is preliminary data.</text>
</comment>
<dbReference type="PATRIC" id="fig|520762.4.peg.3320"/>
<dbReference type="EMBL" id="LOEE01000087">
    <property type="protein sequence ID" value="KXG73645.1"/>
    <property type="molecule type" value="Genomic_DNA"/>
</dbReference>
<reference evidence="1 2" key="1">
    <citation type="submission" date="2015-12" db="EMBL/GenBank/DDBJ databases">
        <title>Draft genome sequence of the thermoanaerobe Thermotalea metallivorans, an isolate from the runoff channel of the Great Artesian Basin, Australia.</title>
        <authorList>
            <person name="Patel B.K."/>
        </authorList>
    </citation>
    <scope>NUCLEOTIDE SEQUENCE [LARGE SCALE GENOMIC DNA]</scope>
    <source>
        <strain evidence="1 2">B2-1</strain>
    </source>
</reference>
<dbReference type="InterPro" id="IPR025374">
    <property type="entry name" value="DUF4364"/>
</dbReference>
<dbReference type="Pfam" id="PF14277">
    <property type="entry name" value="DUF4364"/>
    <property type="match status" value="1"/>
</dbReference>
<gene>
    <name evidence="1" type="ORF">AN619_30130</name>
</gene>
<evidence type="ECO:0008006" key="3">
    <source>
        <dbReference type="Google" id="ProtNLM"/>
    </source>
</evidence>
<keyword evidence="2" id="KW-1185">Reference proteome</keyword>
<dbReference type="AlphaFoldDB" id="A0A140KZC0"/>
<dbReference type="InterPro" id="IPR036388">
    <property type="entry name" value="WH-like_DNA-bd_sf"/>
</dbReference>
<dbReference type="Gene3D" id="1.10.10.10">
    <property type="entry name" value="Winged helix-like DNA-binding domain superfamily/Winged helix DNA-binding domain"/>
    <property type="match status" value="1"/>
</dbReference>
<dbReference type="SUPFAM" id="SSF46785">
    <property type="entry name" value="Winged helix' DNA-binding domain"/>
    <property type="match status" value="1"/>
</dbReference>
<organism evidence="1 2">
    <name type="scientific">Thermotalea metallivorans</name>
    <dbReference type="NCBI Taxonomy" id="520762"/>
    <lineage>
        <taxon>Bacteria</taxon>
        <taxon>Bacillati</taxon>
        <taxon>Bacillota</taxon>
        <taxon>Clostridia</taxon>
        <taxon>Peptostreptococcales</taxon>
        <taxon>Thermotaleaceae</taxon>
        <taxon>Thermotalea</taxon>
    </lineage>
</organism>
<proteinExistence type="predicted"/>
<evidence type="ECO:0000313" key="1">
    <source>
        <dbReference type="EMBL" id="KXG73645.1"/>
    </source>
</evidence>